<evidence type="ECO:0000256" key="3">
    <source>
        <dbReference type="ARBA" id="ARBA00022692"/>
    </source>
</evidence>
<dbReference type="RefSeq" id="WP_151505264.1">
    <property type="nucleotide sequence ID" value="NZ_VXLD01000014.1"/>
</dbReference>
<protein>
    <submittedName>
        <fullName evidence="8">DMT family transporter</fullName>
    </submittedName>
</protein>
<keyword evidence="5 6" id="KW-0472">Membrane</keyword>
<comment type="caution">
    <text evidence="8">The sequence shown here is derived from an EMBL/GenBank/DDBJ whole genome shotgun (WGS) entry which is preliminary data.</text>
</comment>
<name>A0A5N4W7I6_9GAMM</name>
<dbReference type="InterPro" id="IPR050638">
    <property type="entry name" value="AA-Vitamin_Transporters"/>
</dbReference>
<feature type="domain" description="EamA" evidence="7">
    <location>
        <begin position="150"/>
        <end position="281"/>
    </location>
</feature>
<feature type="transmembrane region" description="Helical" evidence="6">
    <location>
        <begin position="123"/>
        <end position="140"/>
    </location>
</feature>
<keyword evidence="4 6" id="KW-1133">Transmembrane helix</keyword>
<keyword evidence="3 6" id="KW-0812">Transmembrane</keyword>
<dbReference type="PANTHER" id="PTHR32322:SF2">
    <property type="entry name" value="EAMA DOMAIN-CONTAINING PROTEIN"/>
    <property type="match status" value="1"/>
</dbReference>
<dbReference type="SUPFAM" id="SSF103481">
    <property type="entry name" value="Multidrug resistance efflux transporter EmrE"/>
    <property type="match status" value="2"/>
</dbReference>
<gene>
    <name evidence="8" type="ORF">F4W09_15080</name>
</gene>
<dbReference type="GO" id="GO:0016020">
    <property type="term" value="C:membrane"/>
    <property type="evidence" value="ECO:0007669"/>
    <property type="project" value="UniProtKB-SubCell"/>
</dbReference>
<dbReference type="InterPro" id="IPR037185">
    <property type="entry name" value="EmrE-like"/>
</dbReference>
<feature type="transmembrane region" description="Helical" evidence="6">
    <location>
        <begin position="180"/>
        <end position="200"/>
    </location>
</feature>
<feature type="transmembrane region" description="Helical" evidence="6">
    <location>
        <begin position="243"/>
        <end position="261"/>
    </location>
</feature>
<feature type="domain" description="EamA" evidence="7">
    <location>
        <begin position="7"/>
        <end position="134"/>
    </location>
</feature>
<accession>A0A5N4W7I6</accession>
<organism evidence="8 9">
    <name type="scientific">Acinetobacter tandoii</name>
    <dbReference type="NCBI Taxonomy" id="202954"/>
    <lineage>
        <taxon>Bacteria</taxon>
        <taxon>Pseudomonadati</taxon>
        <taxon>Pseudomonadota</taxon>
        <taxon>Gammaproteobacteria</taxon>
        <taxon>Moraxellales</taxon>
        <taxon>Moraxellaceae</taxon>
        <taxon>Acinetobacter</taxon>
    </lineage>
</organism>
<feature type="transmembrane region" description="Helical" evidence="6">
    <location>
        <begin position="94"/>
        <end position="116"/>
    </location>
</feature>
<feature type="transmembrane region" description="Helical" evidence="6">
    <location>
        <begin position="68"/>
        <end position="88"/>
    </location>
</feature>
<dbReference type="PANTHER" id="PTHR32322">
    <property type="entry name" value="INNER MEMBRANE TRANSPORTER"/>
    <property type="match status" value="1"/>
</dbReference>
<sequence>MKQSNMGWIHGFLGMVIFAGSMPATRLAVVGFSPEFLTGARAVIAAGLAIFCLLLFKQPIPNLKQIKSLIVIAFGVVFGFPFFTALALEHMTAARALIFVALLPLATAIFAVLRAGERPSNKFWLSAIIGSSFVAIFMWFQDQQSFHLSSDLYMLIAVLVCGLGYAEGGQLSKQLGGWQVICWALIIALPLMLLLFGIYYPKNWASIPVTAYAGLFYVSLFSMLIGFVFWYKGLALGGVARVGQIQLLQPFLGLILCTLVLHESIDFAMIFVCFAVIICVFYAKKYA</sequence>
<evidence type="ECO:0000313" key="8">
    <source>
        <dbReference type="EMBL" id="KAB1852320.1"/>
    </source>
</evidence>
<evidence type="ECO:0000256" key="6">
    <source>
        <dbReference type="SAM" id="Phobius"/>
    </source>
</evidence>
<evidence type="ECO:0000313" key="9">
    <source>
        <dbReference type="Proteomes" id="UP000325788"/>
    </source>
</evidence>
<feature type="transmembrane region" description="Helical" evidence="6">
    <location>
        <begin position="212"/>
        <end position="231"/>
    </location>
</feature>
<proteinExistence type="inferred from homology"/>
<evidence type="ECO:0000256" key="1">
    <source>
        <dbReference type="ARBA" id="ARBA00004141"/>
    </source>
</evidence>
<dbReference type="Pfam" id="PF00892">
    <property type="entry name" value="EamA"/>
    <property type="match status" value="2"/>
</dbReference>
<dbReference type="Proteomes" id="UP000325788">
    <property type="component" value="Unassembled WGS sequence"/>
</dbReference>
<dbReference type="InterPro" id="IPR000620">
    <property type="entry name" value="EamA_dom"/>
</dbReference>
<dbReference type="EMBL" id="VXLD01000014">
    <property type="protein sequence ID" value="KAB1852320.1"/>
    <property type="molecule type" value="Genomic_DNA"/>
</dbReference>
<dbReference type="AlphaFoldDB" id="A0A5N4W7I6"/>
<feature type="transmembrane region" description="Helical" evidence="6">
    <location>
        <begin position="152"/>
        <end position="168"/>
    </location>
</feature>
<reference evidence="8 9" key="1">
    <citation type="submission" date="2019-09" db="EMBL/GenBank/DDBJ databases">
        <title>Draft genome sequence of Acinetobacter tandoii W4-4-4 isolated from environmental water sample.</title>
        <authorList>
            <person name="Wee S.K."/>
            <person name="Yan B."/>
            <person name="Mustaffa S.B."/>
            <person name="Yap E.P.H."/>
        </authorList>
    </citation>
    <scope>NUCLEOTIDE SEQUENCE [LARGE SCALE GENOMIC DNA]</scope>
    <source>
        <strain evidence="8 9">W4-4-4</strain>
    </source>
</reference>
<feature type="transmembrane region" description="Helical" evidence="6">
    <location>
        <begin position="267"/>
        <end position="283"/>
    </location>
</feature>
<evidence type="ECO:0000259" key="7">
    <source>
        <dbReference type="Pfam" id="PF00892"/>
    </source>
</evidence>
<comment type="subcellular location">
    <subcellularLocation>
        <location evidence="1">Membrane</location>
        <topology evidence="1">Multi-pass membrane protein</topology>
    </subcellularLocation>
</comment>
<evidence type="ECO:0000256" key="5">
    <source>
        <dbReference type="ARBA" id="ARBA00023136"/>
    </source>
</evidence>
<evidence type="ECO:0000256" key="4">
    <source>
        <dbReference type="ARBA" id="ARBA00022989"/>
    </source>
</evidence>
<comment type="similarity">
    <text evidence="2">Belongs to the EamA transporter family.</text>
</comment>
<evidence type="ECO:0000256" key="2">
    <source>
        <dbReference type="ARBA" id="ARBA00007362"/>
    </source>
</evidence>
<feature type="transmembrane region" description="Helical" evidence="6">
    <location>
        <begin position="38"/>
        <end position="56"/>
    </location>
</feature>